<evidence type="ECO:0008006" key="3">
    <source>
        <dbReference type="Google" id="ProtNLM"/>
    </source>
</evidence>
<protein>
    <recommendedName>
        <fullName evidence="3">Helix-turn-helix domain-containing protein</fullName>
    </recommendedName>
</protein>
<keyword evidence="2" id="KW-1185">Reference proteome</keyword>
<dbReference type="InterPro" id="IPR021077">
    <property type="entry name" value="Phage_phi-Lf_Orf112"/>
</dbReference>
<dbReference type="Pfam" id="PF12375">
    <property type="entry name" value="DUF3653"/>
    <property type="match status" value="1"/>
</dbReference>
<organism evidence="1 2">
    <name type="scientific">Paenibacillus motobuensis</name>
    <dbReference type="NCBI Taxonomy" id="295324"/>
    <lineage>
        <taxon>Bacteria</taxon>
        <taxon>Bacillati</taxon>
        <taxon>Bacillota</taxon>
        <taxon>Bacilli</taxon>
        <taxon>Bacillales</taxon>
        <taxon>Paenibacillaceae</taxon>
        <taxon>Paenibacillus</taxon>
    </lineage>
</organism>
<dbReference type="EMBL" id="BAAACX010000010">
    <property type="protein sequence ID" value="GAA0395832.1"/>
    <property type="molecule type" value="Genomic_DNA"/>
</dbReference>
<sequence length="83" mass="9465">MNNDWIGTGDWSGWKISGNALISPSGREYKPEDVEPREYTQADLAKALGVTRGAIADRLRRGTLPPFDHDKKWKYETIRHLLP</sequence>
<evidence type="ECO:0000313" key="2">
    <source>
        <dbReference type="Proteomes" id="UP001500340"/>
    </source>
</evidence>
<reference evidence="1 2" key="1">
    <citation type="journal article" date="2019" name="Int. J. Syst. Evol. Microbiol.">
        <title>The Global Catalogue of Microorganisms (GCM) 10K type strain sequencing project: providing services to taxonomists for standard genome sequencing and annotation.</title>
        <authorList>
            <consortium name="The Broad Institute Genomics Platform"/>
            <consortium name="The Broad Institute Genome Sequencing Center for Infectious Disease"/>
            <person name="Wu L."/>
            <person name="Ma J."/>
        </authorList>
    </citation>
    <scope>NUCLEOTIDE SEQUENCE [LARGE SCALE GENOMIC DNA]</scope>
    <source>
        <strain evidence="1 2">JCM 12774</strain>
    </source>
</reference>
<accession>A0ABN0YHM6</accession>
<name>A0ABN0YHM6_9BACL</name>
<dbReference type="RefSeq" id="WP_343862160.1">
    <property type="nucleotide sequence ID" value="NZ_BAAACX010000010.1"/>
</dbReference>
<comment type="caution">
    <text evidence="1">The sequence shown here is derived from an EMBL/GenBank/DDBJ whole genome shotgun (WGS) entry which is preliminary data.</text>
</comment>
<evidence type="ECO:0000313" key="1">
    <source>
        <dbReference type="EMBL" id="GAA0395832.1"/>
    </source>
</evidence>
<proteinExistence type="predicted"/>
<gene>
    <name evidence="1" type="ORF">GCM10008933_28160</name>
</gene>
<dbReference type="Proteomes" id="UP001500340">
    <property type="component" value="Unassembled WGS sequence"/>
</dbReference>